<dbReference type="Gene3D" id="3.30.450.20">
    <property type="entry name" value="PAS domain"/>
    <property type="match status" value="2"/>
</dbReference>
<evidence type="ECO:0000256" key="3">
    <source>
        <dbReference type="ARBA" id="ARBA00012438"/>
    </source>
</evidence>
<comment type="catalytic activity">
    <reaction evidence="1">
        <text>ATP + protein L-histidine = ADP + protein N-phospho-L-histidine.</text>
        <dbReference type="EC" id="2.7.13.3"/>
    </reaction>
</comment>
<evidence type="ECO:0000256" key="7">
    <source>
        <dbReference type="ARBA" id="ARBA00022692"/>
    </source>
</evidence>
<dbReference type="CDD" id="cd00082">
    <property type="entry name" value="HisKA"/>
    <property type="match status" value="1"/>
</dbReference>
<keyword evidence="8" id="KW-0547">Nucleotide-binding</keyword>
<evidence type="ECO:0000256" key="12">
    <source>
        <dbReference type="ARBA" id="ARBA00023012"/>
    </source>
</evidence>
<keyword evidence="6" id="KW-0808">Transferase</keyword>
<dbReference type="PANTHER" id="PTHR43065:SF46">
    <property type="entry name" value="C4-DICARBOXYLATE TRANSPORT SENSOR PROTEIN DCTB"/>
    <property type="match status" value="1"/>
</dbReference>
<dbReference type="SUPFAM" id="SSF55874">
    <property type="entry name" value="ATPase domain of HSP90 chaperone/DNA topoisomerase II/histidine kinase"/>
    <property type="match status" value="1"/>
</dbReference>
<feature type="transmembrane region" description="Helical" evidence="14">
    <location>
        <begin position="12"/>
        <end position="34"/>
    </location>
</feature>
<dbReference type="PANTHER" id="PTHR43065">
    <property type="entry name" value="SENSOR HISTIDINE KINASE"/>
    <property type="match status" value="1"/>
</dbReference>
<gene>
    <name evidence="16" type="ORF">SAMN05660337_1335</name>
</gene>
<dbReference type="PRINTS" id="PR00344">
    <property type="entry name" value="BCTRLSENSOR"/>
</dbReference>
<keyword evidence="10" id="KW-0067">ATP-binding</keyword>
<evidence type="ECO:0000313" key="17">
    <source>
        <dbReference type="Proteomes" id="UP000199053"/>
    </source>
</evidence>
<evidence type="ECO:0000256" key="1">
    <source>
        <dbReference type="ARBA" id="ARBA00000085"/>
    </source>
</evidence>
<dbReference type="EMBL" id="FNGA01000002">
    <property type="protein sequence ID" value="SDK81839.1"/>
    <property type="molecule type" value="Genomic_DNA"/>
</dbReference>
<reference evidence="17" key="1">
    <citation type="submission" date="2016-10" db="EMBL/GenBank/DDBJ databases">
        <authorList>
            <person name="Varghese N."/>
            <person name="Submissions S."/>
        </authorList>
    </citation>
    <scope>NUCLEOTIDE SEQUENCE [LARGE SCALE GENOMIC DNA]</scope>
    <source>
        <strain evidence="17">DSM 16995</strain>
    </source>
</reference>
<evidence type="ECO:0000256" key="6">
    <source>
        <dbReference type="ARBA" id="ARBA00022679"/>
    </source>
</evidence>
<evidence type="ECO:0000256" key="11">
    <source>
        <dbReference type="ARBA" id="ARBA00022989"/>
    </source>
</evidence>
<keyword evidence="12" id="KW-0902">Two-component regulatory system</keyword>
<keyword evidence="17" id="KW-1185">Reference proteome</keyword>
<dbReference type="EC" id="2.7.13.3" evidence="3"/>
<dbReference type="GO" id="GO:0000155">
    <property type="term" value="F:phosphorelay sensor kinase activity"/>
    <property type="evidence" value="ECO:0007669"/>
    <property type="project" value="InterPro"/>
</dbReference>
<dbReference type="CDD" id="cd12912">
    <property type="entry name" value="PDC2_MCP_like"/>
    <property type="match status" value="1"/>
</dbReference>
<dbReference type="InterPro" id="IPR003594">
    <property type="entry name" value="HATPase_dom"/>
</dbReference>
<evidence type="ECO:0000256" key="4">
    <source>
        <dbReference type="ARBA" id="ARBA00022475"/>
    </source>
</evidence>
<feature type="transmembrane region" description="Helical" evidence="14">
    <location>
        <begin position="286"/>
        <end position="305"/>
    </location>
</feature>
<keyword evidence="13 14" id="KW-0472">Membrane</keyword>
<dbReference type="Pfam" id="PF02518">
    <property type="entry name" value="HATPase_c"/>
    <property type="match status" value="1"/>
</dbReference>
<dbReference type="STRING" id="246191.SAMN05660337_1335"/>
<evidence type="ECO:0000256" key="13">
    <source>
        <dbReference type="ARBA" id="ARBA00023136"/>
    </source>
</evidence>
<dbReference type="SMART" id="SM00387">
    <property type="entry name" value="HATPase_c"/>
    <property type="match status" value="1"/>
</dbReference>
<organism evidence="16 17">
    <name type="scientific">Maridesulfovibrio ferrireducens</name>
    <dbReference type="NCBI Taxonomy" id="246191"/>
    <lineage>
        <taxon>Bacteria</taxon>
        <taxon>Pseudomonadati</taxon>
        <taxon>Thermodesulfobacteriota</taxon>
        <taxon>Desulfovibrionia</taxon>
        <taxon>Desulfovibrionales</taxon>
        <taxon>Desulfovibrionaceae</taxon>
        <taxon>Maridesulfovibrio</taxon>
    </lineage>
</organism>
<evidence type="ECO:0000256" key="8">
    <source>
        <dbReference type="ARBA" id="ARBA00022741"/>
    </source>
</evidence>
<keyword evidence="7 14" id="KW-0812">Transmembrane</keyword>
<dbReference type="Pfam" id="PF02743">
    <property type="entry name" value="dCache_1"/>
    <property type="match status" value="1"/>
</dbReference>
<comment type="subcellular location">
    <subcellularLocation>
        <location evidence="2">Cell membrane</location>
        <topology evidence="2">Multi-pass membrane protein</topology>
    </subcellularLocation>
</comment>
<evidence type="ECO:0000256" key="9">
    <source>
        <dbReference type="ARBA" id="ARBA00022777"/>
    </source>
</evidence>
<dbReference type="InterPro" id="IPR036890">
    <property type="entry name" value="HATPase_C_sf"/>
</dbReference>
<dbReference type="InterPro" id="IPR003661">
    <property type="entry name" value="HisK_dim/P_dom"/>
</dbReference>
<dbReference type="SMART" id="SM00388">
    <property type="entry name" value="HisKA"/>
    <property type="match status" value="1"/>
</dbReference>
<accession>A0A1G9F078</accession>
<dbReference type="AlphaFoldDB" id="A0A1G9F078"/>
<dbReference type="Gene3D" id="3.30.565.10">
    <property type="entry name" value="Histidine kinase-like ATPase, C-terminal domain"/>
    <property type="match status" value="1"/>
</dbReference>
<dbReference type="InterPro" id="IPR036097">
    <property type="entry name" value="HisK_dim/P_sf"/>
</dbReference>
<protein>
    <recommendedName>
        <fullName evidence="3">histidine kinase</fullName>
        <ecNumber evidence="3">2.7.13.3</ecNumber>
    </recommendedName>
</protein>
<proteinExistence type="predicted"/>
<dbReference type="InterPro" id="IPR033479">
    <property type="entry name" value="dCache_1"/>
</dbReference>
<keyword evidence="9 16" id="KW-0418">Kinase</keyword>
<evidence type="ECO:0000259" key="15">
    <source>
        <dbReference type="PROSITE" id="PS50109"/>
    </source>
</evidence>
<sequence>MSNHYYHGLAKSMMFTIILVSFTPLLIIALLAGYQYSVAYKGKVVAHLRELVLKHDQNVDSYLKEKIAEIQVLADVEGIANLKSEARLEALHNSLLRHHRGDFVDLGLVNSKGIQVAYVGPFNLRGANYAEADWFKNVQERQVYVSDVFLGLRGVPHFIIAVLIESKGEKWVLRTTLDFITFNKLVEDIRIGETGLAFIINRSGEFQTTPRKDLIKEVPFLKELAAGKNEFSGLARRRASISTEINPATGHETIFVISSIKNGDWLMVYQQDVSDAFSDLNQARNLAAVVILLGGIAIIAMAYLMSKRMARKVERSDLEKDMMNEQVIEAGKLASVGELAAGIAHEINNPVAIMVEEAGWIQDLLEEGLYVDDNEREVSRALNQIRSQGSRCKDITHKLLSFAHKIDPTIIRVCLNDLIHEMAELCEQRAKYANVNIETSLADNLPEVAASPSELQQVLLNLINNAIDSMDPGGGELDIATRFENDVVAVSIADTGCGIPKSNLSRIFDPFFTTKPVGKGTGLGLSIIYGIISKMKGEITVKSALDKGTVFTLKLPLAGLELEQDEKSANSGCVL</sequence>
<evidence type="ECO:0000256" key="14">
    <source>
        <dbReference type="SAM" id="Phobius"/>
    </source>
</evidence>
<dbReference type="Gene3D" id="1.10.287.130">
    <property type="match status" value="1"/>
</dbReference>
<dbReference type="Proteomes" id="UP000199053">
    <property type="component" value="Unassembled WGS sequence"/>
</dbReference>
<keyword evidence="11 14" id="KW-1133">Transmembrane helix</keyword>
<name>A0A1G9F078_9BACT</name>
<keyword evidence="4" id="KW-1003">Cell membrane</keyword>
<dbReference type="InterPro" id="IPR005467">
    <property type="entry name" value="His_kinase_dom"/>
</dbReference>
<dbReference type="InterPro" id="IPR004358">
    <property type="entry name" value="Sig_transdc_His_kin-like_C"/>
</dbReference>
<dbReference type="PROSITE" id="PS50109">
    <property type="entry name" value="HIS_KIN"/>
    <property type="match status" value="1"/>
</dbReference>
<dbReference type="Pfam" id="PF00512">
    <property type="entry name" value="HisKA"/>
    <property type="match status" value="1"/>
</dbReference>
<dbReference type="GO" id="GO:0005886">
    <property type="term" value="C:plasma membrane"/>
    <property type="evidence" value="ECO:0007669"/>
    <property type="project" value="UniProtKB-SubCell"/>
</dbReference>
<evidence type="ECO:0000256" key="10">
    <source>
        <dbReference type="ARBA" id="ARBA00022840"/>
    </source>
</evidence>
<dbReference type="OrthoDB" id="9777714at2"/>
<dbReference type="GO" id="GO:0005524">
    <property type="term" value="F:ATP binding"/>
    <property type="evidence" value="ECO:0007669"/>
    <property type="project" value="UniProtKB-KW"/>
</dbReference>
<dbReference type="SUPFAM" id="SSF47384">
    <property type="entry name" value="Homodimeric domain of signal transducing histidine kinase"/>
    <property type="match status" value="1"/>
</dbReference>
<feature type="domain" description="Histidine kinase" evidence="15">
    <location>
        <begin position="342"/>
        <end position="559"/>
    </location>
</feature>
<evidence type="ECO:0000256" key="2">
    <source>
        <dbReference type="ARBA" id="ARBA00004651"/>
    </source>
</evidence>
<keyword evidence="5" id="KW-0597">Phosphoprotein</keyword>
<dbReference type="RefSeq" id="WP_092159489.1">
    <property type="nucleotide sequence ID" value="NZ_FNGA01000002.1"/>
</dbReference>
<evidence type="ECO:0000313" key="16">
    <source>
        <dbReference type="EMBL" id="SDK81839.1"/>
    </source>
</evidence>
<evidence type="ECO:0000256" key="5">
    <source>
        <dbReference type="ARBA" id="ARBA00022553"/>
    </source>
</evidence>